<dbReference type="AlphaFoldDB" id="A0A176S1K8"/>
<accession>A0A176S1K8</accession>
<proteinExistence type="predicted"/>
<evidence type="ECO:0000313" key="1">
    <source>
        <dbReference type="EMBL" id="OAD21799.1"/>
    </source>
</evidence>
<name>A0A176S1K8_9GAMM</name>
<gene>
    <name evidence="1" type="ORF">THIOM_002428</name>
</gene>
<organism evidence="1 2">
    <name type="scientific">Candidatus Thiomargarita nelsonii</name>
    <dbReference type="NCBI Taxonomy" id="1003181"/>
    <lineage>
        <taxon>Bacteria</taxon>
        <taxon>Pseudomonadati</taxon>
        <taxon>Pseudomonadota</taxon>
        <taxon>Gammaproteobacteria</taxon>
        <taxon>Thiotrichales</taxon>
        <taxon>Thiotrichaceae</taxon>
        <taxon>Thiomargarita</taxon>
    </lineage>
</organism>
<dbReference type="EMBL" id="LUTY01001385">
    <property type="protein sequence ID" value="OAD21799.1"/>
    <property type="molecule type" value="Genomic_DNA"/>
</dbReference>
<comment type="caution">
    <text evidence="1">The sequence shown here is derived from an EMBL/GenBank/DDBJ whole genome shotgun (WGS) entry which is preliminary data.</text>
</comment>
<evidence type="ECO:0000313" key="2">
    <source>
        <dbReference type="Proteomes" id="UP000076962"/>
    </source>
</evidence>
<dbReference type="Proteomes" id="UP000076962">
    <property type="component" value="Unassembled WGS sequence"/>
</dbReference>
<sequence length="213" mass="25102">MTKQFDTRKLWALPPEQFNNWRRKNDYPVILDLFKKKLPNFTDWMKIQNISENIIFEKGIARFVSTEKPFLLCKYKTDKKYTLFEKTSSKLSSIKKSGLIEEEHEYYPYFYWLKKNPGKKVFEETKRYFIISSWVGGKPQFLKEHFLLNLGDTEINAPILSGRLLDFTCLDDLKITGAINNTSIHLWYCSAIGLKISGGLAFLDFYKTILLDH</sequence>
<reference evidence="1 2" key="1">
    <citation type="submission" date="2016-05" db="EMBL/GenBank/DDBJ databases">
        <title>Single-cell genome of chain-forming Candidatus Thiomargarita nelsonii and comparison to other large sulfur-oxidizing bacteria.</title>
        <authorList>
            <person name="Winkel M."/>
            <person name="Salman V."/>
            <person name="Woyke T."/>
            <person name="Schulz-Vogt H."/>
            <person name="Richter M."/>
            <person name="Flood B."/>
            <person name="Bailey J."/>
            <person name="Amann R."/>
            <person name="Mussmann M."/>
        </authorList>
    </citation>
    <scope>NUCLEOTIDE SEQUENCE [LARGE SCALE GENOMIC DNA]</scope>
    <source>
        <strain evidence="1 2">THI036</strain>
    </source>
</reference>
<feature type="non-terminal residue" evidence="1">
    <location>
        <position position="213"/>
    </location>
</feature>
<protein>
    <submittedName>
        <fullName evidence="1">Ion channel family protein</fullName>
    </submittedName>
</protein>
<keyword evidence="2" id="KW-1185">Reference proteome</keyword>